<name>A0A8S5QHU5_9CAUD</name>
<reference evidence="1" key="1">
    <citation type="journal article" date="2021" name="Proc. Natl. Acad. Sci. U.S.A.">
        <title>A Catalog of Tens of Thousands of Viruses from Human Metagenomes Reveals Hidden Associations with Chronic Diseases.</title>
        <authorList>
            <person name="Tisza M.J."/>
            <person name="Buck C.B."/>
        </authorList>
    </citation>
    <scope>NUCLEOTIDE SEQUENCE</scope>
    <source>
        <strain evidence="1">CteHV32</strain>
    </source>
</reference>
<evidence type="ECO:0000313" key="1">
    <source>
        <dbReference type="EMBL" id="DAE18341.1"/>
    </source>
</evidence>
<sequence>MESYDTYFVQLRCEASTGKVGAFFMLKNKS</sequence>
<protein>
    <submittedName>
        <fullName evidence="1">Uncharacterized protein</fullName>
    </submittedName>
</protein>
<organism evidence="1">
    <name type="scientific">Siphoviridae sp. cteHV32</name>
    <dbReference type="NCBI Taxonomy" id="2825588"/>
    <lineage>
        <taxon>Viruses</taxon>
        <taxon>Duplodnaviria</taxon>
        <taxon>Heunggongvirae</taxon>
        <taxon>Uroviricota</taxon>
        <taxon>Caudoviricetes</taxon>
    </lineage>
</organism>
<proteinExistence type="predicted"/>
<dbReference type="EMBL" id="BK015653">
    <property type="protein sequence ID" value="DAE18341.1"/>
    <property type="molecule type" value="Genomic_DNA"/>
</dbReference>
<accession>A0A8S5QHU5</accession>